<dbReference type="GO" id="GO:0030153">
    <property type="term" value="P:bacteriocin immunity"/>
    <property type="evidence" value="ECO:0007669"/>
    <property type="project" value="InterPro"/>
</dbReference>
<sequence length="136" mass="15258">MKKIFKSKIDIALPILILSGMIPGFVLSLREQDWVFLGILISTLVFSAYLFLTTDYTITGKNLKVRSGFLVNKNISIEAIKSIEKTDSIWNAPAASLTDRIEIVYNQSDTIVISPKGREDFIKELLKLNPNIVVNV</sequence>
<name>A0A0A2MUE3_9FLAO</name>
<reference evidence="3 4" key="2">
    <citation type="journal article" date="2015" name="Stand. Genomic Sci.">
        <title>High quality draft genomic sequence of Flavobacterium enshiense DK69(T) and comparison among Flavobacterium genomes.</title>
        <authorList>
            <person name="Zeng Z."/>
            <person name="Chen C."/>
            <person name="Du H."/>
            <person name="Wang G."/>
            <person name="Li M."/>
        </authorList>
    </citation>
    <scope>NUCLEOTIDE SEQUENCE [LARGE SCALE GENOMIC DNA]</scope>
    <source>
        <strain evidence="3 4">DK69</strain>
    </source>
</reference>
<evidence type="ECO:0000313" key="4">
    <source>
        <dbReference type="Proteomes" id="UP000030149"/>
    </source>
</evidence>
<reference evidence="4" key="1">
    <citation type="submission" date="2013-09" db="EMBL/GenBank/DDBJ databases">
        <authorList>
            <person name="Zeng Z."/>
            <person name="Chen C."/>
        </authorList>
    </citation>
    <scope>NUCLEOTIDE SEQUENCE [LARGE SCALE GENOMIC DNA]</scope>
    <source>
        <strain evidence="4">DK69</strain>
    </source>
</reference>
<keyword evidence="1" id="KW-0812">Transmembrane</keyword>
<organism evidence="3 4">
    <name type="scientific">Flavobacterium enshiense DK69</name>
    <dbReference type="NCBI Taxonomy" id="1107311"/>
    <lineage>
        <taxon>Bacteria</taxon>
        <taxon>Pseudomonadati</taxon>
        <taxon>Bacteroidota</taxon>
        <taxon>Flavobacteriia</taxon>
        <taxon>Flavobacteriales</taxon>
        <taxon>Flavobacteriaceae</taxon>
        <taxon>Flavobacterium</taxon>
    </lineage>
</organism>
<feature type="domain" description="Uncharacterized protein YyaB-like PH" evidence="2">
    <location>
        <begin position="54"/>
        <end position="129"/>
    </location>
</feature>
<protein>
    <recommendedName>
        <fullName evidence="2">Uncharacterized protein YyaB-like PH domain-containing protein</fullName>
    </recommendedName>
</protein>
<feature type="transmembrane region" description="Helical" evidence="1">
    <location>
        <begin position="12"/>
        <end position="28"/>
    </location>
</feature>
<dbReference type="Pfam" id="PF06713">
    <property type="entry name" value="bPH_4"/>
    <property type="match status" value="1"/>
</dbReference>
<dbReference type="AlphaFoldDB" id="A0A0A2MUE3"/>
<dbReference type="PATRIC" id="fig|1107311.5.peg.947"/>
<gene>
    <name evidence="3" type="ORF">Q767_12120</name>
</gene>
<dbReference type="STRING" id="1107311.Q767_12120"/>
<keyword evidence="1" id="KW-0472">Membrane</keyword>
<dbReference type="InterPro" id="IPR009589">
    <property type="entry name" value="PH_YyaB-like"/>
</dbReference>
<dbReference type="RefSeq" id="WP_035630700.1">
    <property type="nucleotide sequence ID" value="NZ_AVCS01000024.1"/>
</dbReference>
<dbReference type="Proteomes" id="UP000030149">
    <property type="component" value="Unassembled WGS sequence"/>
</dbReference>
<dbReference type="EMBL" id="JRLZ01000015">
    <property type="protein sequence ID" value="KGO95206.1"/>
    <property type="molecule type" value="Genomic_DNA"/>
</dbReference>
<evidence type="ECO:0000313" key="3">
    <source>
        <dbReference type="EMBL" id="KGO95206.1"/>
    </source>
</evidence>
<dbReference type="OrthoDB" id="1261156at2"/>
<feature type="transmembrane region" description="Helical" evidence="1">
    <location>
        <begin position="34"/>
        <end position="52"/>
    </location>
</feature>
<proteinExistence type="predicted"/>
<keyword evidence="1" id="KW-1133">Transmembrane helix</keyword>
<comment type="caution">
    <text evidence="3">The sequence shown here is derived from an EMBL/GenBank/DDBJ whole genome shotgun (WGS) entry which is preliminary data.</text>
</comment>
<accession>A0A0A2MUE3</accession>
<evidence type="ECO:0000259" key="2">
    <source>
        <dbReference type="Pfam" id="PF06713"/>
    </source>
</evidence>
<keyword evidence="4" id="KW-1185">Reference proteome</keyword>
<dbReference type="eggNOG" id="ENOG5033ADT">
    <property type="taxonomic scope" value="Bacteria"/>
</dbReference>
<evidence type="ECO:0000256" key="1">
    <source>
        <dbReference type="SAM" id="Phobius"/>
    </source>
</evidence>